<dbReference type="Proteomes" id="UP000634136">
    <property type="component" value="Unassembled WGS sequence"/>
</dbReference>
<dbReference type="EMBL" id="JAAIUW010000006">
    <property type="protein sequence ID" value="KAF7826868.1"/>
    <property type="molecule type" value="Genomic_DNA"/>
</dbReference>
<gene>
    <name evidence="1" type="ORF">G2W53_018032</name>
</gene>
<proteinExistence type="predicted"/>
<evidence type="ECO:0000313" key="1">
    <source>
        <dbReference type="EMBL" id="KAF7826868.1"/>
    </source>
</evidence>
<accession>A0A834TR89</accession>
<dbReference type="AlphaFoldDB" id="A0A834TR89"/>
<protein>
    <submittedName>
        <fullName evidence="1">Uncharacterized protein</fullName>
    </submittedName>
</protein>
<organism evidence="1 2">
    <name type="scientific">Senna tora</name>
    <dbReference type="NCBI Taxonomy" id="362788"/>
    <lineage>
        <taxon>Eukaryota</taxon>
        <taxon>Viridiplantae</taxon>
        <taxon>Streptophyta</taxon>
        <taxon>Embryophyta</taxon>
        <taxon>Tracheophyta</taxon>
        <taxon>Spermatophyta</taxon>
        <taxon>Magnoliopsida</taxon>
        <taxon>eudicotyledons</taxon>
        <taxon>Gunneridae</taxon>
        <taxon>Pentapetalae</taxon>
        <taxon>rosids</taxon>
        <taxon>fabids</taxon>
        <taxon>Fabales</taxon>
        <taxon>Fabaceae</taxon>
        <taxon>Caesalpinioideae</taxon>
        <taxon>Cassia clade</taxon>
        <taxon>Senna</taxon>
    </lineage>
</organism>
<reference evidence="1" key="1">
    <citation type="submission" date="2020-09" db="EMBL/GenBank/DDBJ databases">
        <title>Genome-Enabled Discovery of Anthraquinone Biosynthesis in Senna tora.</title>
        <authorList>
            <person name="Kang S.-H."/>
            <person name="Pandey R.P."/>
            <person name="Lee C.-M."/>
            <person name="Sim J.-S."/>
            <person name="Jeong J.-T."/>
            <person name="Choi B.-S."/>
            <person name="Jung M."/>
            <person name="Ginzburg D."/>
            <person name="Zhao K."/>
            <person name="Won S.Y."/>
            <person name="Oh T.-J."/>
            <person name="Yu Y."/>
            <person name="Kim N.-H."/>
            <person name="Lee O.R."/>
            <person name="Lee T.-H."/>
            <person name="Bashyal P."/>
            <person name="Kim T.-S."/>
            <person name="Lee W.-H."/>
            <person name="Kawkins C."/>
            <person name="Kim C.-K."/>
            <person name="Kim J.S."/>
            <person name="Ahn B.O."/>
            <person name="Rhee S.Y."/>
            <person name="Sohng J.K."/>
        </authorList>
    </citation>
    <scope>NUCLEOTIDE SEQUENCE</scope>
    <source>
        <tissue evidence="1">Leaf</tissue>
    </source>
</reference>
<keyword evidence="2" id="KW-1185">Reference proteome</keyword>
<comment type="caution">
    <text evidence="1">The sequence shown here is derived from an EMBL/GenBank/DDBJ whole genome shotgun (WGS) entry which is preliminary data.</text>
</comment>
<sequence length="27" mass="2743">MACSTVTPDGLSMIIPAPQVIPTDPST</sequence>
<evidence type="ECO:0000313" key="2">
    <source>
        <dbReference type="Proteomes" id="UP000634136"/>
    </source>
</evidence>
<name>A0A834TR89_9FABA</name>